<dbReference type="InterPro" id="IPR035069">
    <property type="entry name" value="TTHA1013/TTHA0281-like"/>
</dbReference>
<dbReference type="SUPFAM" id="SSF143100">
    <property type="entry name" value="TTHA1013/TTHA0281-like"/>
    <property type="match status" value="1"/>
</dbReference>
<proteinExistence type="predicted"/>
<dbReference type="Pfam" id="PF15919">
    <property type="entry name" value="HicB_lk_antitox"/>
    <property type="match status" value="1"/>
</dbReference>
<sequence length="82" mass="9559">MKKRAKITAKNKQFPVFVEKDEDGFYVVECPLFKGCFSQGKTLDEALTNIREVIELCLEEKENVEILKWYHPLEISLHTISV</sequence>
<gene>
    <name evidence="2" type="ORF">UR91_C0030G0001</name>
</gene>
<dbReference type="PANTHER" id="PTHR34504">
    <property type="entry name" value="ANTITOXIN HICB"/>
    <property type="match status" value="1"/>
</dbReference>
<name>A0A0G0FKJ4_9BACT</name>
<accession>A0A0G0FKJ4</accession>
<comment type="caution">
    <text evidence="2">The sequence shown here is derived from an EMBL/GenBank/DDBJ whole genome shotgun (WGS) entry which is preliminary data.</text>
</comment>
<evidence type="ECO:0000313" key="2">
    <source>
        <dbReference type="EMBL" id="KKP87970.1"/>
    </source>
</evidence>
<dbReference type="PANTHER" id="PTHR34504:SF4">
    <property type="entry name" value="ANTITOXIN HICB"/>
    <property type="match status" value="1"/>
</dbReference>
<dbReference type="AlphaFoldDB" id="A0A0G0FKJ4"/>
<dbReference type="Proteomes" id="UP000034798">
    <property type="component" value="Unassembled WGS sequence"/>
</dbReference>
<evidence type="ECO:0000313" key="3">
    <source>
        <dbReference type="Proteomes" id="UP000034798"/>
    </source>
</evidence>
<dbReference type="Gene3D" id="3.30.160.250">
    <property type="match status" value="1"/>
</dbReference>
<dbReference type="InterPro" id="IPR051404">
    <property type="entry name" value="TA_system_antitoxin"/>
</dbReference>
<dbReference type="InterPro" id="IPR031807">
    <property type="entry name" value="HicB-like"/>
</dbReference>
<feature type="domain" description="HicB-like antitoxin of toxin-antitoxin system" evidence="1">
    <location>
        <begin position="14"/>
        <end position="60"/>
    </location>
</feature>
<protein>
    <recommendedName>
        <fullName evidence="1">HicB-like antitoxin of toxin-antitoxin system domain-containing protein</fullName>
    </recommendedName>
</protein>
<evidence type="ECO:0000259" key="1">
    <source>
        <dbReference type="Pfam" id="PF15919"/>
    </source>
</evidence>
<organism evidence="2 3">
    <name type="scientific">Candidatus Nomurabacteria bacterium GW2011_GWC2_35_8</name>
    <dbReference type="NCBI Taxonomy" id="1618752"/>
    <lineage>
        <taxon>Bacteria</taxon>
        <taxon>Candidatus Nomuraibacteriota</taxon>
    </lineage>
</organism>
<dbReference type="PATRIC" id="fig|1618752.3.peg.466"/>
<reference evidence="2 3" key="1">
    <citation type="journal article" date="2015" name="Nature">
        <title>rRNA introns, odd ribosomes, and small enigmatic genomes across a large radiation of phyla.</title>
        <authorList>
            <person name="Brown C.T."/>
            <person name="Hug L.A."/>
            <person name="Thomas B.C."/>
            <person name="Sharon I."/>
            <person name="Castelle C.J."/>
            <person name="Singh A."/>
            <person name="Wilkins M.J."/>
            <person name="Williams K.H."/>
            <person name="Banfield J.F."/>
        </authorList>
    </citation>
    <scope>NUCLEOTIDE SEQUENCE [LARGE SCALE GENOMIC DNA]</scope>
</reference>
<dbReference type="EMBL" id="LBQZ01000030">
    <property type="protein sequence ID" value="KKP87970.1"/>
    <property type="molecule type" value="Genomic_DNA"/>
</dbReference>